<evidence type="ECO:0000259" key="2">
    <source>
        <dbReference type="Pfam" id="PF13881"/>
    </source>
</evidence>
<feature type="domain" description="UBL3-like ubiquitin" evidence="2">
    <location>
        <begin position="157"/>
        <end position="217"/>
    </location>
</feature>
<dbReference type="SUPFAM" id="SSF54236">
    <property type="entry name" value="Ubiquitin-like"/>
    <property type="match status" value="1"/>
</dbReference>
<comment type="caution">
    <text evidence="3">The sequence shown here is derived from an EMBL/GenBank/DDBJ whole genome shotgun (WGS) entry which is preliminary data.</text>
</comment>
<organism evidence="3 4">
    <name type="scientific">Oleoguttula mirabilis</name>
    <dbReference type="NCBI Taxonomy" id="1507867"/>
    <lineage>
        <taxon>Eukaryota</taxon>
        <taxon>Fungi</taxon>
        <taxon>Dikarya</taxon>
        <taxon>Ascomycota</taxon>
        <taxon>Pezizomycotina</taxon>
        <taxon>Dothideomycetes</taxon>
        <taxon>Dothideomycetidae</taxon>
        <taxon>Mycosphaerellales</taxon>
        <taxon>Teratosphaeriaceae</taxon>
        <taxon>Oleoguttula</taxon>
    </lineage>
</organism>
<reference evidence="3 4" key="1">
    <citation type="submission" date="2021-11" db="EMBL/GenBank/DDBJ databases">
        <title>Black yeast isolated from Biological Soil Crust.</title>
        <authorList>
            <person name="Kurbessoian T."/>
        </authorList>
    </citation>
    <scope>NUCLEOTIDE SEQUENCE [LARGE SCALE GENOMIC DNA]</scope>
    <source>
        <strain evidence="3 4">CCFEE 5522</strain>
    </source>
</reference>
<dbReference type="Proteomes" id="UP001324427">
    <property type="component" value="Unassembled WGS sequence"/>
</dbReference>
<evidence type="ECO:0000313" key="4">
    <source>
        <dbReference type="Proteomes" id="UP001324427"/>
    </source>
</evidence>
<sequence length="325" mass="35001">MASHAAEAAAAPLSIADDTPVSAPVELSALPSSSLERALHPTDQVDPTTPIAQTSADEALPPSSTPAVIEAPSTSQPQHTSEPAPAPLTRKQTEALGPATEAPIAPPASTGPVLSITLMLTTGARHPYKIDEKYLRNRNCQALASDGTFDPRELNGYKLKELIWTDWRNEWEPRPAAPSSIRLIIWGKMLDDKKMLSDYNFNLDTTNVVHMTIKPADFGEDDEGAGGKHAGKGGSIRARDGGEGGAGCRCVVSVQQGGDRWLTFRIRKCPTTGFVEREVVTSESMTQQMPENTAMRRLRDGKEIWMCPVDRCGAQFEVGVSRSSA</sequence>
<evidence type="ECO:0000256" key="1">
    <source>
        <dbReference type="SAM" id="MobiDB-lite"/>
    </source>
</evidence>
<feature type="compositionally biased region" description="Low complexity" evidence="1">
    <location>
        <begin position="1"/>
        <end position="11"/>
    </location>
</feature>
<keyword evidence="4" id="KW-1185">Reference proteome</keyword>
<gene>
    <name evidence="3" type="ORF">LTR36_005433</name>
</gene>
<feature type="compositionally biased region" description="Polar residues" evidence="1">
    <location>
        <begin position="45"/>
        <end position="56"/>
    </location>
</feature>
<dbReference type="InterPro" id="IPR040015">
    <property type="entry name" value="UBL3-like"/>
</dbReference>
<feature type="region of interest" description="Disordered" evidence="1">
    <location>
        <begin position="26"/>
        <end position="86"/>
    </location>
</feature>
<proteinExistence type="predicted"/>
<dbReference type="InterPro" id="IPR039540">
    <property type="entry name" value="UBL3-like_ubiquitin_dom"/>
</dbReference>
<dbReference type="AlphaFoldDB" id="A0AAV9JF56"/>
<protein>
    <recommendedName>
        <fullName evidence="2">UBL3-like ubiquitin domain-containing protein</fullName>
    </recommendedName>
</protein>
<dbReference type="PANTHER" id="PTHR13169:SF0">
    <property type="entry name" value="UBIQUITIN-LIKE PROTEIN 3"/>
    <property type="match status" value="1"/>
</dbReference>
<feature type="compositionally biased region" description="Polar residues" evidence="1">
    <location>
        <begin position="72"/>
        <end position="81"/>
    </location>
</feature>
<dbReference type="EMBL" id="JAVFHQ010000031">
    <property type="protein sequence ID" value="KAK4543538.1"/>
    <property type="molecule type" value="Genomic_DNA"/>
</dbReference>
<dbReference type="Gene3D" id="3.10.20.90">
    <property type="entry name" value="Phosphatidylinositol 3-kinase Catalytic Subunit, Chain A, domain 1"/>
    <property type="match status" value="1"/>
</dbReference>
<dbReference type="Pfam" id="PF13881">
    <property type="entry name" value="Rad60-SLD_2"/>
    <property type="match status" value="1"/>
</dbReference>
<name>A0AAV9JF56_9PEZI</name>
<feature type="region of interest" description="Disordered" evidence="1">
    <location>
        <begin position="1"/>
        <end position="20"/>
    </location>
</feature>
<dbReference type="PANTHER" id="PTHR13169">
    <property type="entry name" value="UBIQUITIN-LIKE PROTEIN 3 HCG-1 PROTEIN"/>
    <property type="match status" value="1"/>
</dbReference>
<accession>A0AAV9JF56</accession>
<evidence type="ECO:0000313" key="3">
    <source>
        <dbReference type="EMBL" id="KAK4543538.1"/>
    </source>
</evidence>
<dbReference type="InterPro" id="IPR029071">
    <property type="entry name" value="Ubiquitin-like_domsf"/>
</dbReference>
<feature type="region of interest" description="Disordered" evidence="1">
    <location>
        <begin position="220"/>
        <end position="239"/>
    </location>
</feature>